<dbReference type="NCBIfam" id="TIGR02246">
    <property type="entry name" value="SgcJ/EcaC family oxidoreductase"/>
    <property type="match status" value="1"/>
</dbReference>
<dbReference type="EMBL" id="BPQQ01000086">
    <property type="protein sequence ID" value="GJE03629.1"/>
    <property type="molecule type" value="Genomic_DNA"/>
</dbReference>
<evidence type="ECO:0000313" key="2">
    <source>
        <dbReference type="EMBL" id="GJE03629.1"/>
    </source>
</evidence>
<organism evidence="2 3">
    <name type="scientific">Methylobacterium isbiliense</name>
    <dbReference type="NCBI Taxonomy" id="315478"/>
    <lineage>
        <taxon>Bacteria</taxon>
        <taxon>Pseudomonadati</taxon>
        <taxon>Pseudomonadota</taxon>
        <taxon>Alphaproteobacteria</taxon>
        <taxon>Hyphomicrobiales</taxon>
        <taxon>Methylobacteriaceae</taxon>
        <taxon>Methylobacterium</taxon>
    </lineage>
</organism>
<reference evidence="2" key="2">
    <citation type="submission" date="2021-08" db="EMBL/GenBank/DDBJ databases">
        <authorList>
            <person name="Tani A."/>
            <person name="Ola A."/>
            <person name="Ogura Y."/>
            <person name="Katsura K."/>
            <person name="Hayashi T."/>
        </authorList>
    </citation>
    <scope>NUCLEOTIDE SEQUENCE</scope>
    <source>
        <strain evidence="2">DSM 17168</strain>
    </source>
</reference>
<evidence type="ECO:0000313" key="3">
    <source>
        <dbReference type="Proteomes" id="UP001055153"/>
    </source>
</evidence>
<name>A0ABQ4SK65_9HYPH</name>
<dbReference type="SUPFAM" id="SSF54427">
    <property type="entry name" value="NTF2-like"/>
    <property type="match status" value="1"/>
</dbReference>
<sequence>MSVAQTPEQLHQDLARIYNDRDLDRLAALFETDATLVSQPGAFARGTEEIRAALSGFLQIGGVMAVETIEVVPAGDSALTRTRWSITEAGAAKISARGVEILRRRADGTWRFLLDHPFGGDQQAQPSLKGG</sequence>
<keyword evidence="3" id="KW-1185">Reference proteome</keyword>
<dbReference type="InterPro" id="IPR037401">
    <property type="entry name" value="SnoaL-like"/>
</dbReference>
<dbReference type="Proteomes" id="UP001055153">
    <property type="component" value="Unassembled WGS sequence"/>
</dbReference>
<dbReference type="Gene3D" id="3.10.450.50">
    <property type="match status" value="1"/>
</dbReference>
<proteinExistence type="predicted"/>
<dbReference type="RefSeq" id="WP_238241012.1">
    <property type="nucleotide sequence ID" value="NZ_BPQQ01000086.1"/>
</dbReference>
<gene>
    <name evidence="2" type="ORF">GMJLKIPL_5586</name>
</gene>
<reference evidence="2" key="1">
    <citation type="journal article" date="2021" name="Front. Microbiol.">
        <title>Comprehensive Comparative Genomics and Phenotyping of Methylobacterium Species.</title>
        <authorList>
            <person name="Alessa O."/>
            <person name="Ogura Y."/>
            <person name="Fujitani Y."/>
            <person name="Takami H."/>
            <person name="Hayashi T."/>
            <person name="Sahin N."/>
            <person name="Tani A."/>
        </authorList>
    </citation>
    <scope>NUCLEOTIDE SEQUENCE</scope>
    <source>
        <strain evidence="2">DSM 17168</strain>
    </source>
</reference>
<dbReference type="Pfam" id="PF12680">
    <property type="entry name" value="SnoaL_2"/>
    <property type="match status" value="1"/>
</dbReference>
<feature type="domain" description="SnoaL-like" evidence="1">
    <location>
        <begin position="14"/>
        <end position="110"/>
    </location>
</feature>
<dbReference type="InterPro" id="IPR011944">
    <property type="entry name" value="Steroid_delta5-4_isomerase"/>
</dbReference>
<protein>
    <recommendedName>
        <fullName evidence="1">SnoaL-like domain-containing protein</fullName>
    </recommendedName>
</protein>
<accession>A0ABQ4SK65</accession>
<dbReference type="InterPro" id="IPR032710">
    <property type="entry name" value="NTF2-like_dom_sf"/>
</dbReference>
<evidence type="ECO:0000259" key="1">
    <source>
        <dbReference type="Pfam" id="PF12680"/>
    </source>
</evidence>
<comment type="caution">
    <text evidence="2">The sequence shown here is derived from an EMBL/GenBank/DDBJ whole genome shotgun (WGS) entry which is preliminary data.</text>
</comment>